<dbReference type="InterPro" id="IPR043594">
    <property type="entry name" value="HMGL"/>
</dbReference>
<comment type="similarity">
    <text evidence="1">Belongs to the HMG-CoA lyase family.</text>
</comment>
<dbReference type="AlphaFoldDB" id="A0A380CU54"/>
<dbReference type="InterPro" id="IPR013785">
    <property type="entry name" value="Aldolase_TIM"/>
</dbReference>
<dbReference type="PROSITE" id="PS50991">
    <property type="entry name" value="PYR_CT"/>
    <property type="match status" value="1"/>
</dbReference>
<evidence type="ECO:0000313" key="6">
    <source>
        <dbReference type="Proteomes" id="UP000254893"/>
    </source>
</evidence>
<evidence type="ECO:0000256" key="3">
    <source>
        <dbReference type="ARBA" id="ARBA00023239"/>
    </source>
</evidence>
<dbReference type="SUPFAM" id="SSF51569">
    <property type="entry name" value="Aldolase"/>
    <property type="match status" value="1"/>
</dbReference>
<dbReference type="RefSeq" id="WP_115171518.1">
    <property type="nucleotide sequence ID" value="NZ_UGYW01000002.1"/>
</dbReference>
<feature type="domain" description="Pyruvate carboxyltransferase" evidence="4">
    <location>
        <begin position="7"/>
        <end position="271"/>
    </location>
</feature>
<dbReference type="Proteomes" id="UP000254893">
    <property type="component" value="Unassembled WGS sequence"/>
</dbReference>
<dbReference type="GO" id="GO:0046951">
    <property type="term" value="P:ketone body biosynthetic process"/>
    <property type="evidence" value="ECO:0007669"/>
    <property type="project" value="TreeGrafter"/>
</dbReference>
<evidence type="ECO:0000259" key="4">
    <source>
        <dbReference type="PROSITE" id="PS50991"/>
    </source>
</evidence>
<dbReference type="Gene3D" id="3.20.20.70">
    <property type="entry name" value="Aldolase class I"/>
    <property type="match status" value="1"/>
</dbReference>
<keyword evidence="2" id="KW-0479">Metal-binding</keyword>
<dbReference type="PANTHER" id="PTHR42738:SF7">
    <property type="entry name" value="HYDROXYMETHYLGLUTARYL-COA LYASE"/>
    <property type="match status" value="1"/>
</dbReference>
<dbReference type="InterPro" id="IPR000891">
    <property type="entry name" value="PYR_CT"/>
</dbReference>
<evidence type="ECO:0000256" key="1">
    <source>
        <dbReference type="ARBA" id="ARBA00009405"/>
    </source>
</evidence>
<reference evidence="5 6" key="1">
    <citation type="submission" date="2018-06" db="EMBL/GenBank/DDBJ databases">
        <authorList>
            <consortium name="Pathogen Informatics"/>
            <person name="Doyle S."/>
        </authorList>
    </citation>
    <scope>NUCLEOTIDE SEQUENCE [LARGE SCALE GENOMIC DNA]</scope>
    <source>
        <strain evidence="5 6">NCTC11388</strain>
    </source>
</reference>
<gene>
    <name evidence="5" type="primary">yngG</name>
    <name evidence="5" type="ORF">NCTC11388_04213</name>
</gene>
<accession>A0A380CU54</accession>
<dbReference type="Pfam" id="PF00682">
    <property type="entry name" value="HMGL-like"/>
    <property type="match status" value="1"/>
</dbReference>
<proteinExistence type="inferred from homology"/>
<evidence type="ECO:0000313" key="5">
    <source>
        <dbReference type="EMBL" id="SUJ27766.1"/>
    </source>
</evidence>
<organism evidence="5 6">
    <name type="scientific">Sphingobacterium spiritivorum</name>
    <name type="common">Flavobacterium spiritivorum</name>
    <dbReference type="NCBI Taxonomy" id="258"/>
    <lineage>
        <taxon>Bacteria</taxon>
        <taxon>Pseudomonadati</taxon>
        <taxon>Bacteroidota</taxon>
        <taxon>Sphingobacteriia</taxon>
        <taxon>Sphingobacteriales</taxon>
        <taxon>Sphingobacteriaceae</taxon>
        <taxon>Sphingobacterium</taxon>
    </lineage>
</organism>
<dbReference type="GO" id="GO:0006552">
    <property type="term" value="P:L-leucine catabolic process"/>
    <property type="evidence" value="ECO:0007669"/>
    <property type="project" value="TreeGrafter"/>
</dbReference>
<dbReference type="EMBL" id="UGYW01000002">
    <property type="protein sequence ID" value="SUJ27766.1"/>
    <property type="molecule type" value="Genomic_DNA"/>
</dbReference>
<dbReference type="PANTHER" id="PTHR42738">
    <property type="entry name" value="HYDROXYMETHYLGLUTARYL-COA LYASE"/>
    <property type="match status" value="1"/>
</dbReference>
<keyword evidence="3 5" id="KW-0456">Lyase</keyword>
<sequence length="282" mass="31523">MSDLNQNITLVECPRDAIQGLHGQISTEKKVAYINFLIRTGLFECIDFGSFVSPVAVPQMADTEAVVRQLDLVNDTRLLAIVVNEKGVERATAFEQIHYLGYPFSISEEFQRRNTNANLQQSFDRLKYIVERTKAGDKEPVVYISMAFGNPYKEIWSEQLVIDWLGNIAELGVTRFSLADTTGEASVGQIGSLFHKVYELFTELHIGAHFHSTKLNSMAKIKAAFEAGCKTFDGAMLGYGGCPFAKDDLVGNIAMEDLLLFFERGNVSQIEELKQQFNTLIS</sequence>
<protein>
    <submittedName>
        <fullName evidence="5">Hydroxymethylglutaryl-CoA lyase yngG</fullName>
        <ecNumber evidence="5">4.1.3.4</ecNumber>
    </submittedName>
</protein>
<name>A0A380CU54_SPHSI</name>
<dbReference type="EC" id="4.1.3.4" evidence="5"/>
<evidence type="ECO:0000256" key="2">
    <source>
        <dbReference type="ARBA" id="ARBA00022723"/>
    </source>
</evidence>
<dbReference type="GO" id="GO:0004419">
    <property type="term" value="F:hydroxymethylglutaryl-CoA lyase activity"/>
    <property type="evidence" value="ECO:0007669"/>
    <property type="project" value="UniProtKB-EC"/>
</dbReference>
<dbReference type="GO" id="GO:0046872">
    <property type="term" value="F:metal ion binding"/>
    <property type="evidence" value="ECO:0007669"/>
    <property type="project" value="UniProtKB-KW"/>
</dbReference>